<evidence type="ECO:0000256" key="1">
    <source>
        <dbReference type="ARBA" id="ARBA00004401"/>
    </source>
</evidence>
<accession>A0A291QN72</accession>
<evidence type="ECO:0000256" key="3">
    <source>
        <dbReference type="PIRSR" id="PIRSR600223-1"/>
    </source>
</evidence>
<dbReference type="GO" id="GO:0004252">
    <property type="term" value="F:serine-type endopeptidase activity"/>
    <property type="evidence" value="ECO:0007669"/>
    <property type="project" value="InterPro"/>
</dbReference>
<dbReference type="RefSeq" id="WP_098246809.1">
    <property type="nucleotide sequence ID" value="NZ_CP022685.1"/>
</dbReference>
<evidence type="ECO:0000313" key="6">
    <source>
        <dbReference type="Proteomes" id="UP000221011"/>
    </source>
</evidence>
<dbReference type="GO" id="GO:0009003">
    <property type="term" value="F:signal peptidase activity"/>
    <property type="evidence" value="ECO:0007669"/>
    <property type="project" value="UniProtKB-EC"/>
</dbReference>
<protein>
    <submittedName>
        <fullName evidence="5">Signal peptidase I</fullName>
        <ecNumber evidence="5">3.4.21.89</ecNumber>
    </submittedName>
</protein>
<dbReference type="GO" id="GO:0005886">
    <property type="term" value="C:plasma membrane"/>
    <property type="evidence" value="ECO:0007669"/>
    <property type="project" value="UniProtKB-SubCell"/>
</dbReference>
<evidence type="ECO:0000313" key="5">
    <source>
        <dbReference type="EMBL" id="ATL32966.1"/>
    </source>
</evidence>
<dbReference type="PRINTS" id="PR00727">
    <property type="entry name" value="LEADERPTASE"/>
</dbReference>
<dbReference type="Proteomes" id="UP000221011">
    <property type="component" value="Chromosome"/>
</dbReference>
<comment type="subcellular location">
    <subcellularLocation>
        <location evidence="1">Cell membrane</location>
        <topology evidence="1">Single-pass type II membrane protein</topology>
    </subcellularLocation>
</comment>
<dbReference type="KEGG" id="sfk:KY5_7948c"/>
<feature type="active site" evidence="3">
    <location>
        <position position="103"/>
    </location>
</feature>
<dbReference type="PANTHER" id="PTHR43390:SF1">
    <property type="entry name" value="CHLOROPLAST PROCESSING PEPTIDASE"/>
    <property type="match status" value="1"/>
</dbReference>
<proteinExistence type="inferred from homology"/>
<feature type="active site" evidence="3">
    <location>
        <position position="41"/>
    </location>
</feature>
<dbReference type="CDD" id="cd06530">
    <property type="entry name" value="S26_SPase_I"/>
    <property type="match status" value="1"/>
</dbReference>
<dbReference type="InterPro" id="IPR019533">
    <property type="entry name" value="Peptidase_S26"/>
</dbReference>
<dbReference type="Gene3D" id="2.10.109.10">
    <property type="entry name" value="Umud Fragment, subunit A"/>
    <property type="match status" value="1"/>
</dbReference>
<dbReference type="EC" id="3.4.21.89" evidence="5"/>
<sequence>MTSPSPKIRRVLGAVGALGAVLTAAVLARGALVSVTVRGRSMEPAYRDGDRVLVLRLRLRTSAFATGRVIVVERPGAGHRWPGPPLAPAARAPAVADRQWMIKRVGATPGDPPGPPPLPTGPVPPGHLVLLGDNPHHSVDSRQLGYFPVTRVLGVVLRARPRVTRRIRK</sequence>
<dbReference type="EMBL" id="CP022685">
    <property type="protein sequence ID" value="ATL32966.1"/>
    <property type="molecule type" value="Genomic_DNA"/>
</dbReference>
<name>A0A291QN72_9ACTN</name>
<dbReference type="AlphaFoldDB" id="A0A291QN72"/>
<feature type="domain" description="Peptidase S26" evidence="4">
    <location>
        <begin position="122"/>
        <end position="156"/>
    </location>
</feature>
<reference evidence="5 6" key="1">
    <citation type="submission" date="2017-08" db="EMBL/GenBank/DDBJ databases">
        <title>Complete Genome Sequence of Streptomyces formicae KY5, the formicamycin producer.</title>
        <authorList>
            <person name="Holmes N.A."/>
            <person name="Devine R."/>
            <person name="Qin Z."/>
            <person name="Seipke R.F."/>
            <person name="Wilkinson B."/>
            <person name="Hutchings M.I."/>
        </authorList>
    </citation>
    <scope>NUCLEOTIDE SEQUENCE [LARGE SCALE GENOMIC DNA]</scope>
    <source>
        <strain evidence="5 6">KY5</strain>
    </source>
</reference>
<dbReference type="SUPFAM" id="SSF51306">
    <property type="entry name" value="LexA/Signal peptidase"/>
    <property type="match status" value="1"/>
</dbReference>
<keyword evidence="5" id="KW-0378">Hydrolase</keyword>
<dbReference type="Pfam" id="PF10502">
    <property type="entry name" value="Peptidase_S26"/>
    <property type="match status" value="2"/>
</dbReference>
<gene>
    <name evidence="5" type="ORF">KY5_7948c</name>
</gene>
<evidence type="ECO:0000259" key="4">
    <source>
        <dbReference type="Pfam" id="PF10502"/>
    </source>
</evidence>
<organism evidence="5 6">
    <name type="scientific">Streptomyces formicae</name>
    <dbReference type="NCBI Taxonomy" id="1616117"/>
    <lineage>
        <taxon>Bacteria</taxon>
        <taxon>Bacillati</taxon>
        <taxon>Actinomycetota</taxon>
        <taxon>Actinomycetes</taxon>
        <taxon>Kitasatosporales</taxon>
        <taxon>Streptomycetaceae</taxon>
        <taxon>Streptomyces</taxon>
    </lineage>
</organism>
<dbReference type="InterPro" id="IPR036286">
    <property type="entry name" value="LexA/Signal_pep-like_sf"/>
</dbReference>
<dbReference type="PANTHER" id="PTHR43390">
    <property type="entry name" value="SIGNAL PEPTIDASE I"/>
    <property type="match status" value="1"/>
</dbReference>
<keyword evidence="6" id="KW-1185">Reference proteome</keyword>
<evidence type="ECO:0000256" key="2">
    <source>
        <dbReference type="ARBA" id="ARBA00009370"/>
    </source>
</evidence>
<dbReference type="GO" id="GO:0006465">
    <property type="term" value="P:signal peptide processing"/>
    <property type="evidence" value="ECO:0007669"/>
    <property type="project" value="InterPro"/>
</dbReference>
<dbReference type="InterPro" id="IPR000223">
    <property type="entry name" value="Pept_S26A_signal_pept_1"/>
</dbReference>
<comment type="similarity">
    <text evidence="2">Belongs to the peptidase S26 family.</text>
</comment>
<feature type="domain" description="Peptidase S26" evidence="4">
    <location>
        <begin position="19"/>
        <end position="111"/>
    </location>
</feature>